<feature type="domain" description="Novel toxin 15" evidence="1">
    <location>
        <begin position="63"/>
        <end position="207"/>
    </location>
</feature>
<evidence type="ECO:0000313" key="2">
    <source>
        <dbReference type="EMBL" id="MBC1458183.1"/>
    </source>
</evidence>
<dbReference type="AlphaFoldDB" id="A0A841YZY5"/>
<gene>
    <name evidence="2" type="ORF">HB850_10470</name>
</gene>
<accession>A0A841YZY5</accession>
<protein>
    <recommendedName>
        <fullName evidence="1">Novel toxin 15 domain-containing protein</fullName>
    </recommendedName>
</protein>
<dbReference type="EMBL" id="JAARQN010000009">
    <property type="protein sequence ID" value="MBC1458183.1"/>
    <property type="molecule type" value="Genomic_DNA"/>
</dbReference>
<proteinExistence type="predicted"/>
<dbReference type="Proteomes" id="UP000569903">
    <property type="component" value="Unassembled WGS sequence"/>
</dbReference>
<evidence type="ECO:0000313" key="3">
    <source>
        <dbReference type="Proteomes" id="UP000569903"/>
    </source>
</evidence>
<comment type="caution">
    <text evidence="2">The sequence shown here is derived from an EMBL/GenBank/DDBJ whole genome shotgun (WGS) entry which is preliminary data.</text>
</comment>
<organism evidence="2 3">
    <name type="scientific">Listeria newyorkensis</name>
    <dbReference type="NCBI Taxonomy" id="1497681"/>
    <lineage>
        <taxon>Bacteria</taxon>
        <taxon>Bacillati</taxon>
        <taxon>Bacillota</taxon>
        <taxon>Bacilli</taxon>
        <taxon>Bacillales</taxon>
        <taxon>Listeriaceae</taxon>
        <taxon>Listeria</taxon>
    </lineage>
</organism>
<evidence type="ECO:0000259" key="1">
    <source>
        <dbReference type="Pfam" id="PF15604"/>
    </source>
</evidence>
<dbReference type="Pfam" id="PF15604">
    <property type="entry name" value="Ntox15"/>
    <property type="match status" value="1"/>
</dbReference>
<reference evidence="2 3" key="1">
    <citation type="submission" date="2020-03" db="EMBL/GenBank/DDBJ databases">
        <title>Soil Listeria distribution.</title>
        <authorList>
            <person name="Liao J."/>
            <person name="Wiedmann M."/>
        </authorList>
    </citation>
    <scope>NUCLEOTIDE SEQUENCE [LARGE SCALE GENOMIC DNA]</scope>
    <source>
        <strain evidence="2 3">FSL L7-1614</strain>
    </source>
</reference>
<name>A0A841YZY5_9LIST</name>
<dbReference type="InterPro" id="IPR028949">
    <property type="entry name" value="Ntox15"/>
</dbReference>
<sequence length="211" mass="23705">MRNLNFGGERLVADGFGTVGASFIKNTDEAASTAGRIVRESAEHIDDVPRTEEILVNFKRNPKHDEAEFLRQLQNQEEGMRKLTVDEFLTNRDDYLLNGRSSQGDSAQKLARKQATQDKIDDLMEEGFSYREAEEKASEWIKDKAALHDPDQVAGGNPTLINGVGDSRVNSSLGSQWRTRIGAIDEQIRKMAENMTEAERKSTQLNIVLKH</sequence>